<keyword evidence="3" id="KW-1185">Reference proteome</keyword>
<reference evidence="3" key="1">
    <citation type="journal article" date="2016" name="Front. Microbiol.">
        <title>Molecular Keys to the Janthinobacterium and Duganella spp. Interaction with the Plant Pathogen Fusarium graminearum.</title>
        <authorList>
            <person name="Haack F.S."/>
            <person name="Poehlein A."/>
            <person name="Kroger C."/>
            <person name="Voigt C.A."/>
            <person name="Piepenbring M."/>
            <person name="Bode H.B."/>
            <person name="Daniel R."/>
            <person name="Schafer W."/>
            <person name="Streit W.R."/>
        </authorList>
    </citation>
    <scope>NUCLEOTIDE SEQUENCE [LARGE SCALE GENOMIC DNA]</scope>
    <source>
        <strain evidence="3">T54</strain>
    </source>
</reference>
<dbReference type="Pfam" id="PF15892">
    <property type="entry name" value="BNR_4"/>
    <property type="match status" value="1"/>
</dbReference>
<dbReference type="InterPro" id="IPR036278">
    <property type="entry name" value="Sialidase_sf"/>
</dbReference>
<gene>
    <name evidence="2" type="ORF">DUPY_27880</name>
</gene>
<dbReference type="CDD" id="cd15482">
    <property type="entry name" value="Sialidase_non-viral"/>
    <property type="match status" value="1"/>
</dbReference>
<dbReference type="PATRIC" id="fig|762836.4.peg.2872"/>
<proteinExistence type="predicted"/>
<name>A0A1E7WIY8_9BURK</name>
<keyword evidence="1" id="KW-0732">Signal</keyword>
<dbReference type="EMBL" id="LROM01000090">
    <property type="protein sequence ID" value="OEZ98608.1"/>
    <property type="molecule type" value="Genomic_DNA"/>
</dbReference>
<dbReference type="Proteomes" id="UP000175989">
    <property type="component" value="Unassembled WGS sequence"/>
</dbReference>
<organism evidence="2 3">
    <name type="scientific">Duganella phyllosphaerae</name>
    <dbReference type="NCBI Taxonomy" id="762836"/>
    <lineage>
        <taxon>Bacteria</taxon>
        <taxon>Pseudomonadati</taxon>
        <taxon>Pseudomonadota</taxon>
        <taxon>Betaproteobacteria</taxon>
        <taxon>Burkholderiales</taxon>
        <taxon>Oxalobacteraceae</taxon>
        <taxon>Telluria group</taxon>
        <taxon>Duganella</taxon>
    </lineage>
</organism>
<evidence type="ECO:0000256" key="1">
    <source>
        <dbReference type="SAM" id="SignalP"/>
    </source>
</evidence>
<dbReference type="AlphaFoldDB" id="A0A1E7WIY8"/>
<dbReference type="Gene3D" id="2.120.10.10">
    <property type="match status" value="1"/>
</dbReference>
<dbReference type="SUPFAM" id="SSF50939">
    <property type="entry name" value="Sialidases"/>
    <property type="match status" value="1"/>
</dbReference>
<evidence type="ECO:0000313" key="3">
    <source>
        <dbReference type="Proteomes" id="UP000175989"/>
    </source>
</evidence>
<evidence type="ECO:0008006" key="4">
    <source>
        <dbReference type="Google" id="ProtNLM"/>
    </source>
</evidence>
<feature type="chain" id="PRO_5009207130" description="Neuraminidase" evidence="1">
    <location>
        <begin position="34"/>
        <end position="447"/>
    </location>
</feature>
<feature type="signal peptide" evidence="1">
    <location>
        <begin position="1"/>
        <end position="33"/>
    </location>
</feature>
<evidence type="ECO:0000313" key="2">
    <source>
        <dbReference type="EMBL" id="OEZ98608.1"/>
    </source>
</evidence>
<protein>
    <recommendedName>
        <fullName evidence="4">Neuraminidase</fullName>
    </recommendedName>
</protein>
<accession>A0A1E7WIY8</accession>
<comment type="caution">
    <text evidence="2">The sequence shown here is derived from an EMBL/GenBank/DDBJ whole genome shotgun (WGS) entry which is preliminary data.</text>
</comment>
<sequence>MNKGIRCMYGIDLIEKTLMAAILAASVVANATAAPVETVVGPGWANNSVNAVVFRKNSLVSDRDTQYVGYYDAERYLVLGKRKLGSTHWTVHRTQYQGNAADAHNAISLMLDGAGTLHVAWDHHNNALRYARSVTPGALELGPQQAMVGKDEESVSYPEFYRLPDGRLLFFYRLGGSGRGDLVINRYDPASATWTRLHTNLITGEGKRNAYWQAFLDHRGTLHVSWVWRESPDVASNHDLAYARSRDGGVTWETSTGKPYALPISAASAEYALRIPQNSELINQTSMAADADGRPYIASYWRDAGSSVPQYRVVYRDAQGWQMRNLGFRQTAFSLSGQGTKRIPIARPQIMVSLEAERPGAVLVFRDEERGSKVSVARTSNVADGKWQVSDLTKASVGSWEPSFDTELWRRSGVLSLFVQDVRQVDGEGQAAVAAQPVRVLDWHPER</sequence>